<sequence>MTILKHRFRTHQRAGLRKGKRHINKADGTLNNTFNGKVAINIFDKRLNKKTLNNIGVLTQY</sequence>
<comment type="caution">
    <text evidence="1">The sequence shown here is derived from an EMBL/GenBank/DDBJ whole genome shotgun (WGS) entry which is preliminary data.</text>
</comment>
<name>A0A3S0Q7G5_9FLAO</name>
<protein>
    <submittedName>
        <fullName evidence="1">Uncharacterized protein</fullName>
    </submittedName>
</protein>
<dbReference type="AlphaFoldDB" id="A0A3S0Q7G5"/>
<evidence type="ECO:0000313" key="2">
    <source>
        <dbReference type="Proteomes" id="UP000276953"/>
    </source>
</evidence>
<reference evidence="1 2" key="1">
    <citation type="submission" date="2018-12" db="EMBL/GenBank/DDBJ databases">
        <title>Draft Genome Sequence of Chryseobacterium arthrosphaerae strain ED882-96 Isolated from the Blood of a Patient with Liver Cirrhosis in Taiwan.</title>
        <authorList>
            <person name="Lin J.-N."/>
            <person name="Lai C.-H."/>
            <person name="Yang C.-H."/>
            <person name="Huang Y.-H."/>
        </authorList>
    </citation>
    <scope>NUCLEOTIDE SEQUENCE [LARGE SCALE GENOMIC DNA]</scope>
    <source>
        <strain evidence="1 2">ED882-96</strain>
    </source>
</reference>
<accession>A0A3S0Q7G5</accession>
<proteinExistence type="predicted"/>
<dbReference type="Proteomes" id="UP000276953">
    <property type="component" value="Unassembled WGS sequence"/>
</dbReference>
<evidence type="ECO:0000313" key="1">
    <source>
        <dbReference type="EMBL" id="RTZ49550.1"/>
    </source>
</evidence>
<dbReference type="EMBL" id="RYFC01000001">
    <property type="protein sequence ID" value="RTZ49550.1"/>
    <property type="molecule type" value="Genomic_DNA"/>
</dbReference>
<organism evidence="1 2">
    <name type="scientific">Chryseobacterium arthrosphaerae</name>
    <dbReference type="NCBI Taxonomy" id="651561"/>
    <lineage>
        <taxon>Bacteria</taxon>
        <taxon>Pseudomonadati</taxon>
        <taxon>Bacteroidota</taxon>
        <taxon>Flavobacteriia</taxon>
        <taxon>Flavobacteriales</taxon>
        <taxon>Weeksellaceae</taxon>
        <taxon>Chryseobacterium group</taxon>
        <taxon>Chryseobacterium</taxon>
    </lineage>
</organism>
<gene>
    <name evidence="1" type="ORF">EJ377_03435</name>
</gene>